<dbReference type="Proteomes" id="UP000231183">
    <property type="component" value="Unassembled WGS sequence"/>
</dbReference>
<sequence>MKGKNNDETYSLNSPKLIARNYIKQAKATYSAIDMFSICEIKDGNDFIIEGYHVTPQLVIGLNKKYGVNNFRVECTPKIRHICYLW</sequence>
<organism evidence="1 2">
    <name type="scientific">Candidatus Magasanikbacteria bacterium CG10_big_fil_rev_8_21_14_0_10_40_10</name>
    <dbReference type="NCBI Taxonomy" id="1974648"/>
    <lineage>
        <taxon>Bacteria</taxon>
        <taxon>Candidatus Magasanikiibacteriota</taxon>
    </lineage>
</organism>
<evidence type="ECO:0000313" key="2">
    <source>
        <dbReference type="Proteomes" id="UP000231183"/>
    </source>
</evidence>
<protein>
    <submittedName>
        <fullName evidence="1">Uncharacterized protein</fullName>
    </submittedName>
</protein>
<gene>
    <name evidence="1" type="ORF">COU31_04540</name>
</gene>
<dbReference type="EMBL" id="PFBX01000051">
    <property type="protein sequence ID" value="PIT87119.1"/>
    <property type="molecule type" value="Genomic_DNA"/>
</dbReference>
<proteinExistence type="predicted"/>
<dbReference type="AlphaFoldDB" id="A0A2M6W2U3"/>
<comment type="caution">
    <text evidence="1">The sequence shown here is derived from an EMBL/GenBank/DDBJ whole genome shotgun (WGS) entry which is preliminary data.</text>
</comment>
<accession>A0A2M6W2U3</accession>
<evidence type="ECO:0000313" key="1">
    <source>
        <dbReference type="EMBL" id="PIT87119.1"/>
    </source>
</evidence>
<reference evidence="2" key="1">
    <citation type="submission" date="2017-09" db="EMBL/GenBank/DDBJ databases">
        <title>Depth-based differentiation of microbial function through sediment-hosted aquifers and enrichment of novel symbionts in the deep terrestrial subsurface.</title>
        <authorList>
            <person name="Probst A.J."/>
            <person name="Ladd B."/>
            <person name="Jarett J.K."/>
            <person name="Geller-Mcgrath D.E."/>
            <person name="Sieber C.M.K."/>
            <person name="Emerson J.B."/>
            <person name="Anantharaman K."/>
            <person name="Thomas B.C."/>
            <person name="Malmstrom R."/>
            <person name="Stieglmeier M."/>
            <person name="Klingl A."/>
            <person name="Woyke T."/>
            <person name="Ryan C.M."/>
            <person name="Banfield J.F."/>
        </authorList>
    </citation>
    <scope>NUCLEOTIDE SEQUENCE [LARGE SCALE GENOMIC DNA]</scope>
</reference>
<name>A0A2M6W2U3_9BACT</name>